<evidence type="ECO:0000259" key="2">
    <source>
        <dbReference type="Pfam" id="PF11795"/>
    </source>
</evidence>
<accession>A0ABV5X1Y3</accession>
<dbReference type="InterPro" id="IPR014544">
    <property type="entry name" value="UCP028408"/>
</dbReference>
<organism evidence="3 4">
    <name type="scientific">Brevibacterium otitidis</name>
    <dbReference type="NCBI Taxonomy" id="53364"/>
    <lineage>
        <taxon>Bacteria</taxon>
        <taxon>Bacillati</taxon>
        <taxon>Actinomycetota</taxon>
        <taxon>Actinomycetes</taxon>
        <taxon>Micrococcales</taxon>
        <taxon>Brevibacteriaceae</taxon>
        <taxon>Brevibacterium</taxon>
    </lineage>
</organism>
<evidence type="ECO:0000313" key="4">
    <source>
        <dbReference type="Proteomes" id="UP001589707"/>
    </source>
</evidence>
<dbReference type="EMBL" id="JBHMAU010000053">
    <property type="protein sequence ID" value="MFB9776450.1"/>
    <property type="molecule type" value="Genomic_DNA"/>
</dbReference>
<dbReference type="InterPro" id="IPR024537">
    <property type="entry name" value="DUF3322"/>
</dbReference>
<dbReference type="PIRSF" id="PIRSF028408">
    <property type="entry name" value="UCP028408"/>
    <property type="match status" value="1"/>
</dbReference>
<dbReference type="Proteomes" id="UP001589707">
    <property type="component" value="Unassembled WGS sequence"/>
</dbReference>
<feature type="domain" description="Wadjet protein JetD C-terminal" evidence="1">
    <location>
        <begin position="211"/>
        <end position="391"/>
    </location>
</feature>
<keyword evidence="4" id="KW-1185">Reference proteome</keyword>
<dbReference type="RefSeq" id="WP_376840261.1">
    <property type="nucleotide sequence ID" value="NZ_JBHMAU010000053.1"/>
</dbReference>
<gene>
    <name evidence="3" type="ORF">ACFFN1_08535</name>
</gene>
<reference evidence="3 4" key="1">
    <citation type="submission" date="2024-09" db="EMBL/GenBank/DDBJ databases">
        <authorList>
            <person name="Sun Q."/>
            <person name="Mori K."/>
        </authorList>
    </citation>
    <scope>NUCLEOTIDE SEQUENCE [LARGE SCALE GENOMIC DNA]</scope>
    <source>
        <strain evidence="3 4">JCM 11683</strain>
    </source>
</reference>
<dbReference type="InterPro" id="IPR024534">
    <property type="entry name" value="JetD_C"/>
</dbReference>
<evidence type="ECO:0000259" key="1">
    <source>
        <dbReference type="Pfam" id="PF09983"/>
    </source>
</evidence>
<sequence>MSVRRRSSEARSMVSPGQAREAVAAKFRLHKRAWALGMAEADVSLPLKPPAEPQTTAKLDAVMSWIRAWETAGAQLPERAHLEWASRRWRTWGRQRLPVRLRLTSPQAVAAWTGQLREWRRLTSAAGMLVQWAQDTVPLPVLRRVLGAAAELNADDHERLLAVLTWLRENPRSGLFIRELPIIGIDSKWLETHRGIVSPIITSLTGESSLGFRTAEPRIRVRLLGGYDSRSHLLAGLRDVEAPASEIAQLPVRPKLVIVTENLASFLALPADGRWGDAVVVFNPGYSASVAARLPWLAGARVLYWGDIDTHGFGILNRFRTHCQHTKSVLMDSRTLNDFRHLAGTEPAPLRVAPEHLETLTAGEREMAAQLHASDFPRLEQERIEWSYVLTAIDAAASLPPS</sequence>
<dbReference type="Pfam" id="PF09983">
    <property type="entry name" value="JetD_C"/>
    <property type="match status" value="1"/>
</dbReference>
<name>A0ABV5X1Y3_9MICO</name>
<feature type="domain" description="DUF3322" evidence="2">
    <location>
        <begin position="20"/>
        <end position="199"/>
    </location>
</feature>
<protein>
    <submittedName>
        <fullName evidence="3">DUF3322 domain-containing protein</fullName>
    </submittedName>
</protein>
<dbReference type="Pfam" id="PF11795">
    <property type="entry name" value="DUF3322"/>
    <property type="match status" value="1"/>
</dbReference>
<proteinExistence type="predicted"/>
<evidence type="ECO:0000313" key="3">
    <source>
        <dbReference type="EMBL" id="MFB9776450.1"/>
    </source>
</evidence>
<comment type="caution">
    <text evidence="3">The sequence shown here is derived from an EMBL/GenBank/DDBJ whole genome shotgun (WGS) entry which is preliminary data.</text>
</comment>